<reference evidence="1 2" key="1">
    <citation type="submission" date="2019-06" db="EMBL/GenBank/DDBJ databases">
        <title>Sequencing the genomes of 1000 actinobacteria strains.</title>
        <authorList>
            <person name="Klenk H.-P."/>
        </authorList>
    </citation>
    <scope>NUCLEOTIDE SEQUENCE [LARGE SCALE GENOMIC DNA]</scope>
    <source>
        <strain evidence="1 2">DSM 45511</strain>
    </source>
</reference>
<sequence>MVDIVTGLSVDRERLCPHQEATVTAQTSPPDTLVTWKVDGEEVESASNTIEIGGLVHPVGPGHTVMVEAVLANTQSVQIRRVETRVDIILDPPPAAIGPFQSDAYVITSEPAMPAIRAIASGGISGNWTVRVNIDATLVFEICRSIPPSMIKSIEFPAPAGGSAIDIDFGGAIVGGKLAVGVNGVVNGCPASGGDGAWVMGTNPSRSDIRESFPNDTIRRIACRESGQRQFEAPADGGIGSCPLFGRADRVGIMMTANATDEQVWNWRANLDRGIEVFDERLDAARSYPAQVALSAEFQDLVAGFNAIRLQDGMPAITINVPEFTTGDLDDNLQQLELDAIRGYDGWFGQDRFGHELHEFRIAVAPELARTCCGWETSTRWRAPVTRSGSSFRRRSDLSRKAIRAMWRAFSLSDHSAARPMTLRCRNRAARLFASSITSITWSIRLARR</sequence>
<dbReference type="EMBL" id="VFPH01000001">
    <property type="protein sequence ID" value="TQM43923.1"/>
    <property type="molecule type" value="Genomic_DNA"/>
</dbReference>
<evidence type="ECO:0000313" key="1">
    <source>
        <dbReference type="EMBL" id="TQM43923.1"/>
    </source>
</evidence>
<dbReference type="AlphaFoldDB" id="A0A543GCW1"/>
<name>A0A543GCW1_9PSEU</name>
<accession>A0A543GCW1</accession>
<gene>
    <name evidence="1" type="ORF">FB388_1281</name>
</gene>
<organism evidence="1 2">
    <name type="scientific">Pseudonocardia cypriaca</name>
    <dbReference type="NCBI Taxonomy" id="882449"/>
    <lineage>
        <taxon>Bacteria</taxon>
        <taxon>Bacillati</taxon>
        <taxon>Actinomycetota</taxon>
        <taxon>Actinomycetes</taxon>
        <taxon>Pseudonocardiales</taxon>
        <taxon>Pseudonocardiaceae</taxon>
        <taxon>Pseudonocardia</taxon>
    </lineage>
</organism>
<comment type="caution">
    <text evidence="1">The sequence shown here is derived from an EMBL/GenBank/DDBJ whole genome shotgun (WGS) entry which is preliminary data.</text>
</comment>
<keyword evidence="2" id="KW-1185">Reference proteome</keyword>
<protein>
    <submittedName>
        <fullName evidence="1">Uncharacterized protein</fullName>
    </submittedName>
</protein>
<proteinExistence type="predicted"/>
<evidence type="ECO:0000313" key="2">
    <source>
        <dbReference type="Proteomes" id="UP000319818"/>
    </source>
</evidence>
<dbReference type="Proteomes" id="UP000319818">
    <property type="component" value="Unassembled WGS sequence"/>
</dbReference>